<evidence type="ECO:0000256" key="1">
    <source>
        <dbReference type="SAM" id="MobiDB-lite"/>
    </source>
</evidence>
<comment type="caution">
    <text evidence="2">The sequence shown here is derived from an EMBL/GenBank/DDBJ whole genome shotgun (WGS) entry which is preliminary data.</text>
</comment>
<reference evidence="2" key="2">
    <citation type="submission" date="2020-09" db="EMBL/GenBank/DDBJ databases">
        <authorList>
            <person name="Sun Q."/>
            <person name="Zhou Y."/>
        </authorList>
    </citation>
    <scope>NUCLEOTIDE SEQUENCE</scope>
    <source>
        <strain evidence="2">CGMCC 4.7306</strain>
    </source>
</reference>
<feature type="compositionally biased region" description="Basic and acidic residues" evidence="1">
    <location>
        <begin position="64"/>
        <end position="80"/>
    </location>
</feature>
<keyword evidence="3" id="KW-1185">Reference proteome</keyword>
<dbReference type="RefSeq" id="WP_188896232.1">
    <property type="nucleotide sequence ID" value="NZ_BMMZ01000007.1"/>
</dbReference>
<evidence type="ECO:0000313" key="3">
    <source>
        <dbReference type="Proteomes" id="UP000613840"/>
    </source>
</evidence>
<evidence type="ECO:0000313" key="2">
    <source>
        <dbReference type="EMBL" id="GGL69878.1"/>
    </source>
</evidence>
<organism evidence="2 3">
    <name type="scientific">Microlunatus endophyticus</name>
    <dbReference type="NCBI Taxonomy" id="1716077"/>
    <lineage>
        <taxon>Bacteria</taxon>
        <taxon>Bacillati</taxon>
        <taxon>Actinomycetota</taxon>
        <taxon>Actinomycetes</taxon>
        <taxon>Propionibacteriales</taxon>
        <taxon>Propionibacteriaceae</taxon>
        <taxon>Microlunatus</taxon>
    </lineage>
</organism>
<name>A0A917SD62_9ACTN</name>
<dbReference type="AlphaFoldDB" id="A0A917SD62"/>
<dbReference type="EMBL" id="BMMZ01000007">
    <property type="protein sequence ID" value="GGL69878.1"/>
    <property type="molecule type" value="Genomic_DNA"/>
</dbReference>
<proteinExistence type="predicted"/>
<protein>
    <submittedName>
        <fullName evidence="2">Uncharacterized protein</fullName>
    </submittedName>
</protein>
<accession>A0A917SD62</accession>
<feature type="region of interest" description="Disordered" evidence="1">
    <location>
        <begin position="45"/>
        <end position="80"/>
    </location>
</feature>
<dbReference type="Proteomes" id="UP000613840">
    <property type="component" value="Unassembled WGS sequence"/>
</dbReference>
<sequence>MAANSTAERSDDVQIVRVTPSQVRAAQILLELDHKAGREPRRSTLAIAGAGKAPVRIEPSASGKTDESRRSTATDRPRLA</sequence>
<gene>
    <name evidence="2" type="ORF">GCM10011575_30550</name>
</gene>
<reference evidence="2" key="1">
    <citation type="journal article" date="2014" name="Int. J. Syst. Evol. Microbiol.">
        <title>Complete genome sequence of Corynebacterium casei LMG S-19264T (=DSM 44701T), isolated from a smear-ripened cheese.</title>
        <authorList>
            <consortium name="US DOE Joint Genome Institute (JGI-PGF)"/>
            <person name="Walter F."/>
            <person name="Albersmeier A."/>
            <person name="Kalinowski J."/>
            <person name="Ruckert C."/>
        </authorList>
    </citation>
    <scope>NUCLEOTIDE SEQUENCE</scope>
    <source>
        <strain evidence="2">CGMCC 4.7306</strain>
    </source>
</reference>